<reference evidence="3" key="1">
    <citation type="submission" date="2023-07" db="EMBL/GenBank/DDBJ databases">
        <title>30 novel species of actinomycetes from the DSMZ collection.</title>
        <authorList>
            <person name="Nouioui I."/>
        </authorList>
    </citation>
    <scope>NUCLEOTIDE SEQUENCE [LARGE SCALE GENOMIC DNA]</scope>
    <source>
        <strain evidence="3">DSM 44915</strain>
    </source>
</reference>
<dbReference type="SUPFAM" id="SSF47336">
    <property type="entry name" value="ACP-like"/>
    <property type="match status" value="1"/>
</dbReference>
<dbReference type="Pfam" id="PF00550">
    <property type="entry name" value="PP-binding"/>
    <property type="match status" value="1"/>
</dbReference>
<dbReference type="Proteomes" id="UP001183410">
    <property type="component" value="Unassembled WGS sequence"/>
</dbReference>
<feature type="domain" description="Carrier" evidence="1">
    <location>
        <begin position="9"/>
        <end position="83"/>
    </location>
</feature>
<protein>
    <submittedName>
        <fullName evidence="2">Acyl carrier protein</fullName>
    </submittedName>
</protein>
<organism evidence="2 3">
    <name type="scientific">Streptomyces chisholmiae</name>
    <dbReference type="NCBI Taxonomy" id="3075540"/>
    <lineage>
        <taxon>Bacteria</taxon>
        <taxon>Bacillati</taxon>
        <taxon>Actinomycetota</taxon>
        <taxon>Actinomycetes</taxon>
        <taxon>Kitasatosporales</taxon>
        <taxon>Streptomycetaceae</taxon>
        <taxon>Streptomyces</taxon>
    </lineage>
</organism>
<gene>
    <name evidence="2" type="ORF">RM844_09845</name>
</gene>
<evidence type="ECO:0000259" key="1">
    <source>
        <dbReference type="PROSITE" id="PS50075"/>
    </source>
</evidence>
<keyword evidence="3" id="KW-1185">Reference proteome</keyword>
<evidence type="ECO:0000313" key="2">
    <source>
        <dbReference type="EMBL" id="MDT0266595.1"/>
    </source>
</evidence>
<dbReference type="RefSeq" id="WP_311666632.1">
    <property type="nucleotide sequence ID" value="NZ_JAVREO010000005.1"/>
</dbReference>
<dbReference type="InterPro" id="IPR036736">
    <property type="entry name" value="ACP-like_sf"/>
</dbReference>
<dbReference type="Gene3D" id="1.10.1200.10">
    <property type="entry name" value="ACP-like"/>
    <property type="match status" value="1"/>
</dbReference>
<proteinExistence type="predicted"/>
<evidence type="ECO:0000313" key="3">
    <source>
        <dbReference type="Proteomes" id="UP001183410"/>
    </source>
</evidence>
<dbReference type="EMBL" id="JAVREO010000005">
    <property type="protein sequence ID" value="MDT0266595.1"/>
    <property type="molecule type" value="Genomic_DNA"/>
</dbReference>
<dbReference type="PROSITE" id="PS50075">
    <property type="entry name" value="CARRIER"/>
    <property type="match status" value="1"/>
</dbReference>
<accession>A0ABU2JNM6</accession>
<sequence length="86" mass="8965">MSGVPEPGRAAGTVLGHLLAAASEVFERPVGPADNFFDLGGDSVMAVELSLRLAERLPFEPDVLEIASSEDLGTLASRWAETGVPT</sequence>
<name>A0ABU2JNM6_9ACTN</name>
<dbReference type="InterPro" id="IPR009081">
    <property type="entry name" value="PP-bd_ACP"/>
</dbReference>
<comment type="caution">
    <text evidence="2">The sequence shown here is derived from an EMBL/GenBank/DDBJ whole genome shotgun (WGS) entry which is preliminary data.</text>
</comment>